<gene>
    <name evidence="6" type="ORF">DAERI_210002</name>
</gene>
<keyword evidence="3" id="KW-0804">Transcription</keyword>
<protein>
    <submittedName>
        <fullName evidence="6">Transcriptional regulator</fullName>
    </submittedName>
</protein>
<dbReference type="EMBL" id="BFAG01000021">
    <property type="protein sequence ID" value="GBF08006.1"/>
    <property type="molecule type" value="Genomic_DNA"/>
</dbReference>
<keyword evidence="7" id="KW-1185">Reference proteome</keyword>
<keyword evidence="1" id="KW-0805">Transcription regulation</keyword>
<dbReference type="PROSITE" id="PS50977">
    <property type="entry name" value="HTH_TETR_2"/>
    <property type="match status" value="1"/>
</dbReference>
<dbReference type="SUPFAM" id="SSF46689">
    <property type="entry name" value="Homeodomain-like"/>
    <property type="match status" value="1"/>
</dbReference>
<dbReference type="GO" id="GO:0000976">
    <property type="term" value="F:transcription cis-regulatory region binding"/>
    <property type="evidence" value="ECO:0007669"/>
    <property type="project" value="TreeGrafter"/>
</dbReference>
<evidence type="ECO:0000256" key="1">
    <source>
        <dbReference type="ARBA" id="ARBA00023015"/>
    </source>
</evidence>
<evidence type="ECO:0000256" key="2">
    <source>
        <dbReference type="ARBA" id="ARBA00023125"/>
    </source>
</evidence>
<dbReference type="GO" id="GO:0003700">
    <property type="term" value="F:DNA-binding transcription factor activity"/>
    <property type="evidence" value="ECO:0007669"/>
    <property type="project" value="TreeGrafter"/>
</dbReference>
<dbReference type="PRINTS" id="PR00455">
    <property type="entry name" value="HTHTETR"/>
</dbReference>
<dbReference type="Pfam" id="PF00440">
    <property type="entry name" value="TetR_N"/>
    <property type="match status" value="1"/>
</dbReference>
<proteinExistence type="predicted"/>
<comment type="caution">
    <text evidence="6">The sequence shown here is derived from an EMBL/GenBank/DDBJ whole genome shotgun (WGS) entry which is preliminary data.</text>
</comment>
<dbReference type="InterPro" id="IPR009057">
    <property type="entry name" value="Homeodomain-like_sf"/>
</dbReference>
<feature type="DNA-binding region" description="H-T-H motif" evidence="4">
    <location>
        <begin position="38"/>
        <end position="57"/>
    </location>
</feature>
<dbReference type="Gene3D" id="1.10.357.10">
    <property type="entry name" value="Tetracycline Repressor, domain 2"/>
    <property type="match status" value="1"/>
</dbReference>
<accession>A0A2I9DAN9</accession>
<name>A0A2I9DAN9_9DEIO</name>
<organism evidence="6 7">
    <name type="scientific">Deinococcus aerius</name>
    <dbReference type="NCBI Taxonomy" id="200253"/>
    <lineage>
        <taxon>Bacteria</taxon>
        <taxon>Thermotogati</taxon>
        <taxon>Deinococcota</taxon>
        <taxon>Deinococci</taxon>
        <taxon>Deinococcales</taxon>
        <taxon>Deinococcaceae</taxon>
        <taxon>Deinococcus</taxon>
    </lineage>
</organism>
<dbReference type="RefSeq" id="WP_103131289.1">
    <property type="nucleotide sequence ID" value="NZ_BFAG01000021.1"/>
</dbReference>
<dbReference type="PROSITE" id="PS01081">
    <property type="entry name" value="HTH_TETR_1"/>
    <property type="match status" value="1"/>
</dbReference>
<evidence type="ECO:0000313" key="6">
    <source>
        <dbReference type="EMBL" id="GBF08006.1"/>
    </source>
</evidence>
<dbReference type="AlphaFoldDB" id="A0A2I9DAN9"/>
<evidence type="ECO:0000259" key="5">
    <source>
        <dbReference type="PROSITE" id="PS50977"/>
    </source>
</evidence>
<dbReference type="Proteomes" id="UP000236569">
    <property type="component" value="Unassembled WGS sequence"/>
</dbReference>
<dbReference type="PANTHER" id="PTHR30055">
    <property type="entry name" value="HTH-TYPE TRANSCRIPTIONAL REGULATOR RUTR"/>
    <property type="match status" value="1"/>
</dbReference>
<dbReference type="OrthoDB" id="9812484at2"/>
<dbReference type="PANTHER" id="PTHR30055:SF234">
    <property type="entry name" value="HTH-TYPE TRANSCRIPTIONAL REGULATOR BETI"/>
    <property type="match status" value="1"/>
</dbReference>
<dbReference type="InterPro" id="IPR023772">
    <property type="entry name" value="DNA-bd_HTH_TetR-type_CS"/>
</dbReference>
<evidence type="ECO:0000313" key="7">
    <source>
        <dbReference type="Proteomes" id="UP000236569"/>
    </source>
</evidence>
<evidence type="ECO:0000256" key="4">
    <source>
        <dbReference type="PROSITE-ProRule" id="PRU00335"/>
    </source>
</evidence>
<reference evidence="7" key="1">
    <citation type="submission" date="2018-01" db="EMBL/GenBank/DDBJ databases">
        <title>Draft Genome Sequence of the Radioresistant Bacterium Deinococcus aerius TR0125, Isolated from the Higher Atmosphere above Japan.</title>
        <authorList>
            <person name="Satoh K."/>
            <person name="Arai H."/>
            <person name="Sanzen T."/>
            <person name="Kawaguchi Y."/>
            <person name="Hayashi H."/>
            <person name="Yokobori S."/>
            <person name="Yamagishi A."/>
            <person name="Oono Y."/>
            <person name="Narumi I."/>
        </authorList>
    </citation>
    <scope>NUCLEOTIDE SEQUENCE [LARGE SCALE GENOMIC DNA]</scope>
    <source>
        <strain evidence="7">TR0125</strain>
    </source>
</reference>
<feature type="domain" description="HTH tetR-type" evidence="5">
    <location>
        <begin position="15"/>
        <end position="75"/>
    </location>
</feature>
<sequence>MEGKPTSGRRERKKLDTWRTIRQTALRLISERGYHNVSLEDIAAAADVSRATLFNYFRSKEAMLFDPDPEEQTHWETFLAQRPTDEVPWASLEAFFLDYTAGYETKLRLQKELQQGGTVLSQAKQDGSVRVHAFLSTWLRPRLLAQGQDPDESDFLLSIAFTAMSTAFARWDPKQDFGVFQHLIRQAFGRVGRGLLTPP</sequence>
<keyword evidence="2 4" id="KW-0238">DNA-binding</keyword>
<dbReference type="InterPro" id="IPR050109">
    <property type="entry name" value="HTH-type_TetR-like_transc_reg"/>
</dbReference>
<evidence type="ECO:0000256" key="3">
    <source>
        <dbReference type="ARBA" id="ARBA00023163"/>
    </source>
</evidence>
<dbReference type="InterPro" id="IPR001647">
    <property type="entry name" value="HTH_TetR"/>
</dbReference>